<organism evidence="6 7">
    <name type="scientific">Imperialibacter roseus</name>
    <dbReference type="NCBI Taxonomy" id="1324217"/>
    <lineage>
        <taxon>Bacteria</taxon>
        <taxon>Pseudomonadati</taxon>
        <taxon>Bacteroidota</taxon>
        <taxon>Cytophagia</taxon>
        <taxon>Cytophagales</taxon>
        <taxon>Flammeovirgaceae</taxon>
        <taxon>Imperialibacter</taxon>
    </lineage>
</organism>
<dbReference type="Proteomes" id="UP001302349">
    <property type="component" value="Chromosome"/>
</dbReference>
<dbReference type="Gene3D" id="3.40.50.300">
    <property type="entry name" value="P-loop containing nucleotide triphosphate hydrolases"/>
    <property type="match status" value="1"/>
</dbReference>
<protein>
    <submittedName>
        <fullName evidence="6">GNVR domain-containing protein</fullName>
    </submittedName>
</protein>
<dbReference type="PANTHER" id="PTHR32309:SF13">
    <property type="entry name" value="FERRIC ENTEROBACTIN TRANSPORT PROTEIN FEPE"/>
    <property type="match status" value="1"/>
</dbReference>
<sequence>MDYLQENDFDIRAFLIRFGKRWRWFALSFLILMVACLLFNRYSKPTYLVRSTLFIPEERKTAVNSALKEQDLFELSVNTENEIENLRSYTLINDVVGKLSGNVRYYKASQLGSVEIFTSESPFICEIIGKINIQSKETVSVELINESKFFLEYFDSSSSQEVILEASFGEELEIQGTSVRFTKTKKFNELGLAGRYHIEFWPLVNFTENVRARLRIKPINPKASILELTLSTSVPDKGIRLLNTLMDTYIKRELELKNEKANKTVKFIDEQLASIEKALFSSEEEFEAFRTRNKIFNISQEGVSIFSRLKSLEEEKAKLGMQLDYFNYLIDYLANLEPGSVASPSTAGISDAGLNNLVVKLNETGNSIIRVSSSASEINPQLTTLESQYSSLIDVIKENVRNLRNTTEIQLNDINSRVLLSEKELNRLPGNERQYINIQRNFNVNEGLYLYLLKERAEAGIAKASNEASSKVVDFAVLQRMTFPNKNINFVIAFILSFVLPLVIFSIRDFIKNTVQSQIQIEKETGLSVVGNLPHFKYSNIDIINTYPSTELAERFRILRSTLKSTEPTGRVSTMVLISSTGDNEGKTFTAFNLSSVFSEAGYKTLLLCMDYRKPPGLASFVDFKPLPVSELTSKHTLKYVNQSASIGGNLFVYSVRELPANPGQLMANEELRTFLGDLKNHFEYIVVDSSPIGHFADAFEIAKYADVSLFVVRANKTTIESLRILKSYVSKGLFKNISIVLNAGW</sequence>
<feature type="domain" description="Tyrosine-protein kinase G-rich" evidence="5">
    <location>
        <begin position="432"/>
        <end position="508"/>
    </location>
</feature>
<dbReference type="PANTHER" id="PTHR32309">
    <property type="entry name" value="TYROSINE-PROTEIN KINASE"/>
    <property type="match status" value="1"/>
</dbReference>
<keyword evidence="3" id="KW-0175">Coiled coil</keyword>
<feature type="transmembrane region" description="Helical" evidence="4">
    <location>
        <begin position="488"/>
        <end position="507"/>
    </location>
</feature>
<keyword evidence="4" id="KW-0812">Transmembrane</keyword>
<dbReference type="InterPro" id="IPR027417">
    <property type="entry name" value="P-loop_NTPase"/>
</dbReference>
<keyword evidence="1" id="KW-0547">Nucleotide-binding</keyword>
<dbReference type="EMBL" id="CP136051">
    <property type="protein sequence ID" value="WOK06276.1"/>
    <property type="molecule type" value="Genomic_DNA"/>
</dbReference>
<dbReference type="InterPro" id="IPR032807">
    <property type="entry name" value="GNVR"/>
</dbReference>
<evidence type="ECO:0000256" key="4">
    <source>
        <dbReference type="SAM" id="Phobius"/>
    </source>
</evidence>
<keyword evidence="4" id="KW-1133">Transmembrane helix</keyword>
<evidence type="ECO:0000259" key="5">
    <source>
        <dbReference type="Pfam" id="PF13807"/>
    </source>
</evidence>
<dbReference type="RefSeq" id="WP_317489003.1">
    <property type="nucleotide sequence ID" value="NZ_CP136051.1"/>
</dbReference>
<accession>A0ABZ0IRC7</accession>
<evidence type="ECO:0000313" key="7">
    <source>
        <dbReference type="Proteomes" id="UP001302349"/>
    </source>
</evidence>
<keyword evidence="4" id="KW-0472">Membrane</keyword>
<dbReference type="InterPro" id="IPR050445">
    <property type="entry name" value="Bact_polysacc_biosynth/exp"/>
</dbReference>
<feature type="coiled-coil region" evidence="3">
    <location>
        <begin position="251"/>
        <end position="278"/>
    </location>
</feature>
<keyword evidence="7" id="KW-1185">Reference proteome</keyword>
<dbReference type="Pfam" id="PF13807">
    <property type="entry name" value="GNVR"/>
    <property type="match status" value="1"/>
</dbReference>
<keyword evidence="2" id="KW-0067">ATP-binding</keyword>
<evidence type="ECO:0000256" key="2">
    <source>
        <dbReference type="ARBA" id="ARBA00022840"/>
    </source>
</evidence>
<dbReference type="CDD" id="cd05387">
    <property type="entry name" value="BY-kinase"/>
    <property type="match status" value="1"/>
</dbReference>
<proteinExistence type="predicted"/>
<dbReference type="SUPFAM" id="SSF52540">
    <property type="entry name" value="P-loop containing nucleoside triphosphate hydrolases"/>
    <property type="match status" value="1"/>
</dbReference>
<evidence type="ECO:0000256" key="1">
    <source>
        <dbReference type="ARBA" id="ARBA00022741"/>
    </source>
</evidence>
<reference evidence="6 7" key="1">
    <citation type="journal article" date="2023" name="Microbiol. Resour. Announc.">
        <title>Complete Genome Sequence of Imperialibacter roseus strain P4T.</title>
        <authorList>
            <person name="Tizabi D.R."/>
            <person name="Bachvaroff T."/>
            <person name="Hill R.T."/>
        </authorList>
    </citation>
    <scope>NUCLEOTIDE SEQUENCE [LARGE SCALE GENOMIC DNA]</scope>
    <source>
        <strain evidence="6 7">P4T</strain>
    </source>
</reference>
<feature type="transmembrane region" description="Helical" evidence="4">
    <location>
        <begin position="22"/>
        <end position="40"/>
    </location>
</feature>
<evidence type="ECO:0000313" key="6">
    <source>
        <dbReference type="EMBL" id="WOK06276.1"/>
    </source>
</evidence>
<evidence type="ECO:0000256" key="3">
    <source>
        <dbReference type="SAM" id="Coils"/>
    </source>
</evidence>
<dbReference type="InterPro" id="IPR005702">
    <property type="entry name" value="Wzc-like_C"/>
</dbReference>
<gene>
    <name evidence="6" type="ORF">RT717_24690</name>
</gene>
<name>A0ABZ0IRC7_9BACT</name>